<dbReference type="VEuPathDB" id="FungiDB:ASPTUDRAFT_52150"/>
<keyword evidence="2" id="KW-1185">Reference proteome</keyword>
<organism evidence="1 2">
    <name type="scientific">Aspergillus tubingensis (strain CBS 134.48)</name>
    <dbReference type="NCBI Taxonomy" id="767770"/>
    <lineage>
        <taxon>Eukaryota</taxon>
        <taxon>Fungi</taxon>
        <taxon>Dikarya</taxon>
        <taxon>Ascomycota</taxon>
        <taxon>Pezizomycotina</taxon>
        <taxon>Eurotiomycetes</taxon>
        <taxon>Eurotiomycetidae</taxon>
        <taxon>Eurotiales</taxon>
        <taxon>Aspergillaceae</taxon>
        <taxon>Aspergillus</taxon>
        <taxon>Aspergillus subgen. Circumdati</taxon>
    </lineage>
</organism>
<evidence type="ECO:0000313" key="1">
    <source>
        <dbReference type="EMBL" id="OJI90257.1"/>
    </source>
</evidence>
<evidence type="ECO:0000313" key="2">
    <source>
        <dbReference type="Proteomes" id="UP000184304"/>
    </source>
</evidence>
<dbReference type="AlphaFoldDB" id="A0A1L9NM00"/>
<protein>
    <submittedName>
        <fullName evidence="1">Uncharacterized protein</fullName>
    </submittedName>
</protein>
<reference evidence="2" key="1">
    <citation type="journal article" date="2017" name="Genome Biol.">
        <title>Comparative genomics reveals high biological diversity and specific adaptations in the industrially and medically important fungal genus Aspergillus.</title>
        <authorList>
            <person name="de Vries R.P."/>
            <person name="Riley R."/>
            <person name="Wiebenga A."/>
            <person name="Aguilar-Osorio G."/>
            <person name="Amillis S."/>
            <person name="Uchima C.A."/>
            <person name="Anderluh G."/>
            <person name="Asadollahi M."/>
            <person name="Askin M."/>
            <person name="Barry K."/>
            <person name="Battaglia E."/>
            <person name="Bayram O."/>
            <person name="Benocci T."/>
            <person name="Braus-Stromeyer S.A."/>
            <person name="Caldana C."/>
            <person name="Canovas D."/>
            <person name="Cerqueira G.C."/>
            <person name="Chen F."/>
            <person name="Chen W."/>
            <person name="Choi C."/>
            <person name="Clum A."/>
            <person name="Dos Santos R.A."/>
            <person name="Damasio A.R."/>
            <person name="Diallinas G."/>
            <person name="Emri T."/>
            <person name="Fekete E."/>
            <person name="Flipphi M."/>
            <person name="Freyberg S."/>
            <person name="Gallo A."/>
            <person name="Gournas C."/>
            <person name="Habgood R."/>
            <person name="Hainaut M."/>
            <person name="Harispe M.L."/>
            <person name="Henrissat B."/>
            <person name="Hilden K.S."/>
            <person name="Hope R."/>
            <person name="Hossain A."/>
            <person name="Karabika E."/>
            <person name="Karaffa L."/>
            <person name="Karanyi Z."/>
            <person name="Krasevec N."/>
            <person name="Kuo A."/>
            <person name="Kusch H."/>
            <person name="LaButti K."/>
            <person name="Lagendijk E.L."/>
            <person name="Lapidus A."/>
            <person name="Levasseur A."/>
            <person name="Lindquist E."/>
            <person name="Lipzen A."/>
            <person name="Logrieco A.F."/>
            <person name="MacCabe A."/>
            <person name="Maekelae M.R."/>
            <person name="Malavazi I."/>
            <person name="Melin P."/>
            <person name="Meyer V."/>
            <person name="Mielnichuk N."/>
            <person name="Miskei M."/>
            <person name="Molnar A.P."/>
            <person name="Mule G."/>
            <person name="Ngan C.Y."/>
            <person name="Orejas M."/>
            <person name="Orosz E."/>
            <person name="Ouedraogo J.P."/>
            <person name="Overkamp K.M."/>
            <person name="Park H.-S."/>
            <person name="Perrone G."/>
            <person name="Piumi F."/>
            <person name="Punt P.J."/>
            <person name="Ram A.F."/>
            <person name="Ramon A."/>
            <person name="Rauscher S."/>
            <person name="Record E."/>
            <person name="Riano-Pachon D.M."/>
            <person name="Robert V."/>
            <person name="Roehrig J."/>
            <person name="Ruller R."/>
            <person name="Salamov A."/>
            <person name="Salih N.S."/>
            <person name="Samson R.A."/>
            <person name="Sandor E."/>
            <person name="Sanguinetti M."/>
            <person name="Schuetze T."/>
            <person name="Sepcic K."/>
            <person name="Shelest E."/>
            <person name="Sherlock G."/>
            <person name="Sophianopoulou V."/>
            <person name="Squina F.M."/>
            <person name="Sun H."/>
            <person name="Susca A."/>
            <person name="Todd R.B."/>
            <person name="Tsang A."/>
            <person name="Unkles S.E."/>
            <person name="van de Wiele N."/>
            <person name="van Rossen-Uffink D."/>
            <person name="Oliveira J.V."/>
            <person name="Vesth T.C."/>
            <person name="Visser J."/>
            <person name="Yu J.-H."/>
            <person name="Zhou M."/>
            <person name="Andersen M.R."/>
            <person name="Archer D.B."/>
            <person name="Baker S.E."/>
            <person name="Benoit I."/>
            <person name="Brakhage A.A."/>
            <person name="Braus G.H."/>
            <person name="Fischer R."/>
            <person name="Frisvad J.C."/>
            <person name="Goldman G.H."/>
            <person name="Houbraken J."/>
            <person name="Oakley B."/>
            <person name="Pocsi I."/>
            <person name="Scazzocchio C."/>
            <person name="Seiboth B."/>
            <person name="vanKuyk P.A."/>
            <person name="Wortman J."/>
            <person name="Dyer P.S."/>
            <person name="Grigoriev I.V."/>
        </authorList>
    </citation>
    <scope>NUCLEOTIDE SEQUENCE [LARGE SCALE GENOMIC DNA]</scope>
    <source>
        <strain evidence="2">CBS 134.48</strain>
    </source>
</reference>
<sequence>MVPGGALSMVTVHHYPSIRGRKRKTMNARQWYGLPSLATVIFCHKVYPAMVAGLVLYHAMACQPISPVPPPGVIGPCAKSSAPDVCCTAQPTIRARCPCNDCPGISLHDTASLSRFRASNETLPIALDQGALVIQLFVKARKCRIDAKRRASRLMRPRHLPIAEMAISRGLPVRPMPVRLADHNVLWYVPCWLTSSANAGFHVGCGGPKCLVVEVTYAFNVSVAFGGFLAFLRIGRYPPAPSQIGGYG</sequence>
<dbReference type="OrthoDB" id="10362772at2759"/>
<dbReference type="Proteomes" id="UP000184304">
    <property type="component" value="Unassembled WGS sequence"/>
</dbReference>
<gene>
    <name evidence="1" type="ORF">ASPTUDRAFT_52150</name>
</gene>
<name>A0A1L9NM00_ASPTC</name>
<dbReference type="EMBL" id="KV878176">
    <property type="protein sequence ID" value="OJI90257.1"/>
    <property type="molecule type" value="Genomic_DNA"/>
</dbReference>
<accession>A0A1L9NM00</accession>
<proteinExistence type="predicted"/>